<protein>
    <submittedName>
        <fullName evidence="2">Uncharacterized protein</fullName>
    </submittedName>
</protein>
<accession>A0ABQ5AD27</accession>
<feature type="region of interest" description="Disordered" evidence="1">
    <location>
        <begin position="48"/>
        <end position="89"/>
    </location>
</feature>
<gene>
    <name evidence="2" type="ORF">Tco_0820242</name>
</gene>
<feature type="compositionally biased region" description="Polar residues" evidence="1">
    <location>
        <begin position="177"/>
        <end position="190"/>
    </location>
</feature>
<proteinExistence type="predicted"/>
<reference evidence="2" key="1">
    <citation type="journal article" date="2022" name="Int. J. Mol. Sci.">
        <title>Draft Genome of Tanacetum Coccineum: Genomic Comparison of Closely Related Tanacetum-Family Plants.</title>
        <authorList>
            <person name="Yamashiro T."/>
            <person name="Shiraishi A."/>
            <person name="Nakayama K."/>
            <person name="Satake H."/>
        </authorList>
    </citation>
    <scope>NUCLEOTIDE SEQUENCE</scope>
</reference>
<sequence length="372" mass="41273">MQIAGPANSFDSDSGDNAPVLQTATALSVSFAICKGATHVPLSSSEQIAPETSKVKASRKNNIVNEPTKAGPTSAPASSNEHIAPETTPGPGTASVVFVGLISALKWGWAGWLYNTVFYIPLDLVKFFIRYAISGRAWDLVFDQLVGTSHHQEESNDICKLVRCVETDESTNDHIASESTDISNGETDSVSGHGERNHFQNRVNIGSLEQNFQDLQNTLNSLVEPPYVDEEPEVQSQVSNLTSLKLTKSKSCRSNLMISSSLPEFDNTPPNDFETGFTGRPKIGNHRKLWDLPSSEFGVVELVGDLVCEEGKPISPDSSRILKDKYSRLRYSEYVVDLINMYVDYLMRNEHPRWNEMLTAWIVLFVRHLETY</sequence>
<reference evidence="2" key="2">
    <citation type="submission" date="2022-01" db="EMBL/GenBank/DDBJ databases">
        <authorList>
            <person name="Yamashiro T."/>
            <person name="Shiraishi A."/>
            <person name="Satake H."/>
            <person name="Nakayama K."/>
        </authorList>
    </citation>
    <scope>NUCLEOTIDE SEQUENCE</scope>
</reference>
<organism evidence="2 3">
    <name type="scientific">Tanacetum coccineum</name>
    <dbReference type="NCBI Taxonomy" id="301880"/>
    <lineage>
        <taxon>Eukaryota</taxon>
        <taxon>Viridiplantae</taxon>
        <taxon>Streptophyta</taxon>
        <taxon>Embryophyta</taxon>
        <taxon>Tracheophyta</taxon>
        <taxon>Spermatophyta</taxon>
        <taxon>Magnoliopsida</taxon>
        <taxon>eudicotyledons</taxon>
        <taxon>Gunneridae</taxon>
        <taxon>Pentapetalae</taxon>
        <taxon>asterids</taxon>
        <taxon>campanulids</taxon>
        <taxon>Asterales</taxon>
        <taxon>Asteraceae</taxon>
        <taxon>Asteroideae</taxon>
        <taxon>Anthemideae</taxon>
        <taxon>Anthemidinae</taxon>
        <taxon>Tanacetum</taxon>
    </lineage>
</organism>
<dbReference type="EMBL" id="BQNB010012091">
    <property type="protein sequence ID" value="GJS99072.1"/>
    <property type="molecule type" value="Genomic_DNA"/>
</dbReference>
<comment type="caution">
    <text evidence="2">The sequence shown here is derived from an EMBL/GenBank/DDBJ whole genome shotgun (WGS) entry which is preliminary data.</text>
</comment>
<name>A0ABQ5AD27_9ASTR</name>
<evidence type="ECO:0000256" key="1">
    <source>
        <dbReference type="SAM" id="MobiDB-lite"/>
    </source>
</evidence>
<evidence type="ECO:0000313" key="3">
    <source>
        <dbReference type="Proteomes" id="UP001151760"/>
    </source>
</evidence>
<dbReference type="Proteomes" id="UP001151760">
    <property type="component" value="Unassembled WGS sequence"/>
</dbReference>
<evidence type="ECO:0000313" key="2">
    <source>
        <dbReference type="EMBL" id="GJS99072.1"/>
    </source>
</evidence>
<keyword evidence="3" id="KW-1185">Reference proteome</keyword>
<feature type="region of interest" description="Disordered" evidence="1">
    <location>
        <begin position="172"/>
        <end position="194"/>
    </location>
</feature>